<evidence type="ECO:0000256" key="5">
    <source>
        <dbReference type="SAM" id="MobiDB-lite"/>
    </source>
</evidence>
<gene>
    <name evidence="7" type="ORF">CHU95_07680</name>
</gene>
<reference evidence="7 8" key="1">
    <citation type="submission" date="2017-07" db="EMBL/GenBank/DDBJ databases">
        <title>Niveispirillum cyanobacteriorum sp. nov., isolated from cyanobacterial aggregates in a eutrophic lake.</title>
        <authorList>
            <person name="Cai H."/>
        </authorList>
    </citation>
    <scope>NUCLEOTIDE SEQUENCE [LARGE SCALE GENOMIC DNA]</scope>
    <source>
        <strain evidence="8">TH1-14</strain>
    </source>
</reference>
<dbReference type="AlphaFoldDB" id="A0A255Z2B5"/>
<evidence type="ECO:0000259" key="6">
    <source>
        <dbReference type="SMART" id="SM00470"/>
    </source>
</evidence>
<dbReference type="InterPro" id="IPR050336">
    <property type="entry name" value="Chromosome_partition/occlusion"/>
</dbReference>
<feature type="region of interest" description="Disordered" evidence="5">
    <location>
        <begin position="1"/>
        <end position="32"/>
    </location>
</feature>
<evidence type="ECO:0000256" key="2">
    <source>
        <dbReference type="ARBA" id="ARBA00022829"/>
    </source>
</evidence>
<dbReference type="CDD" id="cd16393">
    <property type="entry name" value="SPO0J_N"/>
    <property type="match status" value="1"/>
</dbReference>
<dbReference type="NCBIfam" id="TIGR00180">
    <property type="entry name" value="parB_part"/>
    <property type="match status" value="1"/>
</dbReference>
<dbReference type="PANTHER" id="PTHR33375">
    <property type="entry name" value="CHROMOSOME-PARTITIONING PROTEIN PARB-RELATED"/>
    <property type="match status" value="1"/>
</dbReference>
<dbReference type="EMBL" id="NOXU01000025">
    <property type="protein sequence ID" value="OYQ35592.1"/>
    <property type="molecule type" value="Genomic_DNA"/>
</dbReference>
<evidence type="ECO:0000313" key="7">
    <source>
        <dbReference type="EMBL" id="OYQ35592.1"/>
    </source>
</evidence>
<dbReference type="OrthoDB" id="9802051at2"/>
<dbReference type="InterPro" id="IPR041468">
    <property type="entry name" value="HTH_ParB/Spo0J"/>
</dbReference>
<dbReference type="InterPro" id="IPR036086">
    <property type="entry name" value="ParB/Sulfiredoxin_sf"/>
</dbReference>
<sequence>MPGYVHLTDPPRVQTTPPLPVQTLADSDDDRQSPRVLTLALQQLRPRPDQPRRHFDLAALDELAASMARVGLLHPLLVRPAPDDAEMYEIVSGERRWRAARRLDWDWLPALITSGDVDEIALIENLQRQDLNALEEAAALQRLMDKHHYTQDALGRAIGRTQGQISSTLRLLTLHPDIVKSYPQHERQVSRSMLVELATIDDPDRQMALWDRACQGALTVRAIRSEKASQAPANAATAGLSTDRVTVALRQVDRTVTALEQLKVGPAGLTDGQRAHLAALSRRIAALMG</sequence>
<dbReference type="SUPFAM" id="SSF109709">
    <property type="entry name" value="KorB DNA-binding domain-like"/>
    <property type="match status" value="1"/>
</dbReference>
<keyword evidence="2" id="KW-0159">Chromosome partition</keyword>
<dbReference type="RefSeq" id="WP_094455373.1">
    <property type="nucleotide sequence ID" value="NZ_NOXU01000025.1"/>
</dbReference>
<dbReference type="FunFam" id="3.90.1530.30:FF:000001">
    <property type="entry name" value="Chromosome partitioning protein ParB"/>
    <property type="match status" value="1"/>
</dbReference>
<dbReference type="PANTHER" id="PTHR33375:SF7">
    <property type="entry name" value="CHROMOSOME 2-PARTITIONING PROTEIN PARB-RELATED"/>
    <property type="match status" value="1"/>
</dbReference>
<dbReference type="GO" id="GO:0005694">
    <property type="term" value="C:chromosome"/>
    <property type="evidence" value="ECO:0007669"/>
    <property type="project" value="TreeGrafter"/>
</dbReference>
<evidence type="ECO:0000313" key="8">
    <source>
        <dbReference type="Proteomes" id="UP000216998"/>
    </source>
</evidence>
<dbReference type="FunFam" id="1.10.10.2830:FF:000001">
    <property type="entry name" value="Chromosome partitioning protein ParB"/>
    <property type="match status" value="1"/>
</dbReference>
<proteinExistence type="inferred from homology"/>
<accession>A0A255Z2B5</accession>
<feature type="domain" description="ParB-like N-terminal" evidence="6">
    <location>
        <begin position="37"/>
        <end position="126"/>
    </location>
</feature>
<dbReference type="Pfam" id="PF17762">
    <property type="entry name" value="HTH_ParB"/>
    <property type="match status" value="1"/>
</dbReference>
<protein>
    <recommendedName>
        <fullName evidence="6">ParB-like N-terminal domain-containing protein</fullName>
    </recommendedName>
</protein>
<keyword evidence="3" id="KW-0238">DNA-binding</keyword>
<dbReference type="Proteomes" id="UP000216998">
    <property type="component" value="Unassembled WGS sequence"/>
</dbReference>
<name>A0A255Z2B5_9PROT</name>
<comment type="similarity">
    <text evidence="1">Belongs to the ParB family.</text>
</comment>
<dbReference type="Pfam" id="PF02195">
    <property type="entry name" value="ParB_N"/>
    <property type="match status" value="1"/>
</dbReference>
<dbReference type="InterPro" id="IPR004437">
    <property type="entry name" value="ParB/RepB/Spo0J"/>
</dbReference>
<dbReference type="GO" id="GO:0003677">
    <property type="term" value="F:DNA binding"/>
    <property type="evidence" value="ECO:0007669"/>
    <property type="project" value="UniProtKB-KW"/>
</dbReference>
<dbReference type="SMART" id="SM00470">
    <property type="entry name" value="ParB"/>
    <property type="match status" value="1"/>
</dbReference>
<evidence type="ECO:0000256" key="4">
    <source>
        <dbReference type="ARBA" id="ARBA00025472"/>
    </source>
</evidence>
<organism evidence="7 8">
    <name type="scientific">Niveispirillum lacus</name>
    <dbReference type="NCBI Taxonomy" id="1981099"/>
    <lineage>
        <taxon>Bacteria</taxon>
        <taxon>Pseudomonadati</taxon>
        <taxon>Pseudomonadota</taxon>
        <taxon>Alphaproteobacteria</taxon>
        <taxon>Rhodospirillales</taxon>
        <taxon>Azospirillaceae</taxon>
        <taxon>Niveispirillum</taxon>
    </lineage>
</organism>
<evidence type="ECO:0000256" key="3">
    <source>
        <dbReference type="ARBA" id="ARBA00023125"/>
    </source>
</evidence>
<dbReference type="GO" id="GO:0007059">
    <property type="term" value="P:chromosome segregation"/>
    <property type="evidence" value="ECO:0007669"/>
    <property type="project" value="UniProtKB-KW"/>
</dbReference>
<comment type="caution">
    <text evidence="7">The sequence shown here is derived from an EMBL/GenBank/DDBJ whole genome shotgun (WGS) entry which is preliminary data.</text>
</comment>
<dbReference type="SUPFAM" id="SSF110849">
    <property type="entry name" value="ParB/Sulfiredoxin"/>
    <property type="match status" value="1"/>
</dbReference>
<dbReference type="Gene3D" id="1.10.10.2830">
    <property type="match status" value="1"/>
</dbReference>
<comment type="function">
    <text evidence="4">Involved in chromosome partition. Localize to both poles of the predivisional cell following completion of DNA replication. Binds to the DNA origin of replication.</text>
</comment>
<keyword evidence="8" id="KW-1185">Reference proteome</keyword>
<dbReference type="Gene3D" id="3.90.1530.30">
    <property type="match status" value="1"/>
</dbReference>
<dbReference type="InterPro" id="IPR003115">
    <property type="entry name" value="ParB_N"/>
</dbReference>
<evidence type="ECO:0000256" key="1">
    <source>
        <dbReference type="ARBA" id="ARBA00006295"/>
    </source>
</evidence>